<feature type="domain" description="PiggyBac transposable element-derived protein" evidence="1">
    <location>
        <begin position="1"/>
        <end position="262"/>
    </location>
</feature>
<reference evidence="2 3" key="1">
    <citation type="journal article" date="2019" name="Sci. Rep.">
        <title>Orb-weaving spider Araneus ventricosus genome elucidates the spidroin gene catalogue.</title>
        <authorList>
            <person name="Kono N."/>
            <person name="Nakamura H."/>
            <person name="Ohtoshi R."/>
            <person name="Moran D.A.P."/>
            <person name="Shinohara A."/>
            <person name="Yoshida Y."/>
            <person name="Fujiwara M."/>
            <person name="Mori M."/>
            <person name="Tomita M."/>
            <person name="Arakawa K."/>
        </authorList>
    </citation>
    <scope>NUCLEOTIDE SEQUENCE [LARGE SCALE GENOMIC DNA]</scope>
</reference>
<evidence type="ECO:0000313" key="2">
    <source>
        <dbReference type="EMBL" id="GBL68216.1"/>
    </source>
</evidence>
<protein>
    <submittedName>
        <fullName evidence="2">PiggyBac transposable element-derived protein 4</fullName>
    </submittedName>
</protein>
<evidence type="ECO:0000259" key="1">
    <source>
        <dbReference type="Pfam" id="PF13843"/>
    </source>
</evidence>
<name>A0A4Y1ZU12_ARAVE</name>
<comment type="caution">
    <text evidence="2">The sequence shown here is derived from an EMBL/GenBank/DDBJ whole genome shotgun (WGS) entry which is preliminary data.</text>
</comment>
<dbReference type="InterPro" id="IPR029526">
    <property type="entry name" value="PGBD"/>
</dbReference>
<dbReference type="OrthoDB" id="6501790at2759"/>
<accession>A0A4Y1ZU12</accession>
<dbReference type="EMBL" id="BGPR01228995">
    <property type="protein sequence ID" value="GBL68216.1"/>
    <property type="molecule type" value="Genomic_DNA"/>
</dbReference>
<dbReference type="PANTHER" id="PTHR46599">
    <property type="entry name" value="PIGGYBAC TRANSPOSABLE ELEMENT-DERIVED PROTEIN 4"/>
    <property type="match status" value="1"/>
</dbReference>
<gene>
    <name evidence="2" type="primary">PGBD4_475</name>
    <name evidence="2" type="ORF">AVEN_12075_1</name>
</gene>
<dbReference type="Proteomes" id="UP000499080">
    <property type="component" value="Unassembled WGS sequence"/>
</dbReference>
<evidence type="ECO:0000313" key="3">
    <source>
        <dbReference type="Proteomes" id="UP000499080"/>
    </source>
</evidence>
<dbReference type="PANTHER" id="PTHR46599:SF3">
    <property type="entry name" value="PIGGYBAC TRANSPOSABLE ELEMENT-DERIVED PROTEIN 4"/>
    <property type="match status" value="1"/>
</dbReference>
<proteinExistence type="predicted"/>
<organism evidence="2 3">
    <name type="scientific">Araneus ventricosus</name>
    <name type="common">Orbweaver spider</name>
    <name type="synonym">Epeira ventricosa</name>
    <dbReference type="NCBI Taxonomy" id="182803"/>
    <lineage>
        <taxon>Eukaryota</taxon>
        <taxon>Metazoa</taxon>
        <taxon>Ecdysozoa</taxon>
        <taxon>Arthropoda</taxon>
        <taxon>Chelicerata</taxon>
        <taxon>Arachnida</taxon>
        <taxon>Araneae</taxon>
        <taxon>Araneomorphae</taxon>
        <taxon>Entelegynae</taxon>
        <taxon>Araneoidea</taxon>
        <taxon>Araneidae</taxon>
        <taxon>Araneus</taxon>
    </lineage>
</organism>
<dbReference type="Pfam" id="PF13843">
    <property type="entry name" value="DDE_Tnp_1_7"/>
    <property type="match status" value="1"/>
</dbReference>
<keyword evidence="3" id="KW-1185">Reference proteome</keyword>
<sequence>MSYRRFHLIHRYLHFSDDTKFDAKTHECPKLQKLWPIIKHLNTRYRETITPERDVTIDESLMLYKGRLHWKQYIPLKRSRFGIKGFILCESKSGYVYQLIIYTGKDTLFDDNYQHLCKSSQVVMTLMQPLLNKGYCLTTDNYYTSPELADILINRRTDIYGTLKLTKKDVPKELQKKKLKLGEICAYQRGKVCLIKWMDKKAVSLLSTIHNPIMIEVPSYKNEVRKKPKVVMEYNNTMGGVDRMDQHLTNYPVTKKRNKITKKYSSTF</sequence>
<dbReference type="AlphaFoldDB" id="A0A4Y1ZU12"/>